<protein>
    <submittedName>
        <fullName evidence="3">Uncharacterized protein</fullName>
    </submittedName>
</protein>
<evidence type="ECO:0000256" key="1">
    <source>
        <dbReference type="SAM" id="Coils"/>
    </source>
</evidence>
<keyword evidence="2" id="KW-0812">Transmembrane</keyword>
<feature type="transmembrane region" description="Helical" evidence="2">
    <location>
        <begin position="97"/>
        <end position="122"/>
    </location>
</feature>
<name>A0A940MMG9_9RHOB</name>
<dbReference type="EMBL" id="JAGISH010000003">
    <property type="protein sequence ID" value="MBP0482430.1"/>
    <property type="molecule type" value="Genomic_DNA"/>
</dbReference>
<reference evidence="3" key="1">
    <citation type="submission" date="2021-03" db="EMBL/GenBank/DDBJ databases">
        <title>Sagittula salina sp. nov. strain M10.9X isolated from the marine waste.</title>
        <authorList>
            <person name="Satari L."/>
            <person name="Molina-Menor E."/>
            <person name="Vidal-Verdu A."/>
            <person name="Pascual J."/>
            <person name="Pereto J."/>
            <person name="Porcar M."/>
        </authorList>
    </citation>
    <scope>NUCLEOTIDE SEQUENCE</scope>
    <source>
        <strain evidence="3">M10.9X</strain>
    </source>
</reference>
<evidence type="ECO:0000313" key="3">
    <source>
        <dbReference type="EMBL" id="MBP0482430.1"/>
    </source>
</evidence>
<dbReference type="AlphaFoldDB" id="A0A940MMG9"/>
<evidence type="ECO:0000313" key="4">
    <source>
        <dbReference type="Proteomes" id="UP000675940"/>
    </source>
</evidence>
<feature type="coiled-coil region" evidence="1">
    <location>
        <begin position="5"/>
        <end position="32"/>
    </location>
</feature>
<feature type="transmembrane region" description="Helical" evidence="2">
    <location>
        <begin position="53"/>
        <end position="77"/>
    </location>
</feature>
<keyword evidence="4" id="KW-1185">Reference proteome</keyword>
<organism evidence="3 4">
    <name type="scientific">Sagittula salina</name>
    <dbReference type="NCBI Taxonomy" id="2820268"/>
    <lineage>
        <taxon>Bacteria</taxon>
        <taxon>Pseudomonadati</taxon>
        <taxon>Pseudomonadota</taxon>
        <taxon>Alphaproteobacteria</taxon>
        <taxon>Rhodobacterales</taxon>
        <taxon>Roseobacteraceae</taxon>
        <taxon>Sagittula</taxon>
    </lineage>
</organism>
<comment type="caution">
    <text evidence="3">The sequence shown here is derived from an EMBL/GenBank/DDBJ whole genome shotgun (WGS) entry which is preliminary data.</text>
</comment>
<gene>
    <name evidence="3" type="ORF">J5474_07980</name>
</gene>
<keyword evidence="2" id="KW-1133">Transmembrane helix</keyword>
<keyword evidence="2" id="KW-0472">Membrane</keyword>
<accession>A0A940MMG9</accession>
<proteinExistence type="predicted"/>
<evidence type="ECO:0000256" key="2">
    <source>
        <dbReference type="SAM" id="Phobius"/>
    </source>
</evidence>
<keyword evidence="1" id="KW-0175">Coiled coil</keyword>
<sequence length="209" mass="23801">MIGERRRLSDEIQRLTDTRDNTSSDLEKVKTELKMFPSDLAGYIEEGARNIKIYAALSTPFVIVILFVTWSLFFSAIDLTVIWRDTGEEIDVWSIFLTRLPFVIVAVTLLEVCGYTVGRFIYEIIKINRQRIAMQKLSIIAKDISTLSAKNTELTDDEIFERETALKMELLRDHLKDDLTQDFSYSGTAFQSVAKAISGKLSSKQLSAE</sequence>
<dbReference type="Proteomes" id="UP000675940">
    <property type="component" value="Unassembled WGS sequence"/>
</dbReference>
<dbReference type="RefSeq" id="WP_209360279.1">
    <property type="nucleotide sequence ID" value="NZ_JAGISH010000003.1"/>
</dbReference>